<organism evidence="3 4">
    <name type="scientific">Favolaschia claudopus</name>
    <dbReference type="NCBI Taxonomy" id="2862362"/>
    <lineage>
        <taxon>Eukaryota</taxon>
        <taxon>Fungi</taxon>
        <taxon>Dikarya</taxon>
        <taxon>Basidiomycota</taxon>
        <taxon>Agaricomycotina</taxon>
        <taxon>Agaricomycetes</taxon>
        <taxon>Agaricomycetidae</taxon>
        <taxon>Agaricales</taxon>
        <taxon>Marasmiineae</taxon>
        <taxon>Mycenaceae</taxon>
        <taxon>Favolaschia</taxon>
    </lineage>
</organism>
<keyword evidence="4" id="KW-1185">Reference proteome</keyword>
<dbReference type="EMBL" id="JAWWNJ010000076">
    <property type="protein sequence ID" value="KAK7006434.1"/>
    <property type="molecule type" value="Genomic_DNA"/>
</dbReference>
<sequence length="116" mass="12626">MNCCCGNHHHHYQSCSRSSSQAASQQSSRTYKSGSTTSYPLLCRNCDICPICSLPQTEAPVVAPAPAPAPVDANDGHLLPRLSPQFLFTLFLLQAHLSGNWLHLLAYIVVLVTFAM</sequence>
<evidence type="ECO:0000313" key="3">
    <source>
        <dbReference type="EMBL" id="KAK7046304.1"/>
    </source>
</evidence>
<dbReference type="EMBL" id="JAWWNJ010000010">
    <property type="protein sequence ID" value="KAK7046304.1"/>
    <property type="molecule type" value="Genomic_DNA"/>
</dbReference>
<gene>
    <name evidence="3" type="ORF">R3P38DRAFT_2765157</name>
    <name evidence="2" type="ORF">R3P38DRAFT_2794151</name>
</gene>
<evidence type="ECO:0000313" key="2">
    <source>
        <dbReference type="EMBL" id="KAK7006434.1"/>
    </source>
</evidence>
<feature type="transmembrane region" description="Helical" evidence="1">
    <location>
        <begin position="86"/>
        <end position="114"/>
    </location>
</feature>
<protein>
    <submittedName>
        <fullName evidence="3">Uncharacterized protein</fullName>
    </submittedName>
</protein>
<name>A0AAW0D5T8_9AGAR</name>
<keyword evidence="1" id="KW-0812">Transmembrane</keyword>
<keyword evidence="1" id="KW-0472">Membrane</keyword>
<dbReference type="Proteomes" id="UP001362999">
    <property type="component" value="Unassembled WGS sequence"/>
</dbReference>
<keyword evidence="1" id="KW-1133">Transmembrane helix</keyword>
<proteinExistence type="predicted"/>
<evidence type="ECO:0000256" key="1">
    <source>
        <dbReference type="SAM" id="Phobius"/>
    </source>
</evidence>
<reference evidence="3 4" key="1">
    <citation type="journal article" date="2024" name="J Genomics">
        <title>Draft genome sequencing and assembly of Favolaschia claudopus CIRM-BRFM 2984 isolated from oak limbs.</title>
        <authorList>
            <person name="Navarro D."/>
            <person name="Drula E."/>
            <person name="Chaduli D."/>
            <person name="Cazenave R."/>
            <person name="Ahrendt S."/>
            <person name="Wang J."/>
            <person name="Lipzen A."/>
            <person name="Daum C."/>
            <person name="Barry K."/>
            <person name="Grigoriev I.V."/>
            <person name="Favel A."/>
            <person name="Rosso M.N."/>
            <person name="Martin F."/>
        </authorList>
    </citation>
    <scope>NUCLEOTIDE SEQUENCE [LARGE SCALE GENOMIC DNA]</scope>
    <source>
        <strain evidence="3 4">CIRM-BRFM 2984</strain>
    </source>
</reference>
<evidence type="ECO:0000313" key="4">
    <source>
        <dbReference type="Proteomes" id="UP001362999"/>
    </source>
</evidence>
<dbReference type="AlphaFoldDB" id="A0AAW0D5T8"/>
<comment type="caution">
    <text evidence="3">The sequence shown here is derived from an EMBL/GenBank/DDBJ whole genome shotgun (WGS) entry which is preliminary data.</text>
</comment>
<accession>A0AAW0D5T8</accession>